<dbReference type="AlphaFoldDB" id="A0A812RMF1"/>
<evidence type="ECO:0000313" key="4">
    <source>
        <dbReference type="Proteomes" id="UP000604046"/>
    </source>
</evidence>
<dbReference type="InterPro" id="IPR050181">
    <property type="entry name" value="Cold_shock_domain"/>
</dbReference>
<dbReference type="GO" id="GO:0003676">
    <property type="term" value="F:nucleic acid binding"/>
    <property type="evidence" value="ECO:0007669"/>
    <property type="project" value="InterPro"/>
</dbReference>
<keyword evidence="4" id="KW-1185">Reference proteome</keyword>
<comment type="caution">
    <text evidence="3">The sequence shown here is derived from an EMBL/GenBank/DDBJ whole genome shotgun (WGS) entry which is preliminary data.</text>
</comment>
<dbReference type="PROSITE" id="PS51857">
    <property type="entry name" value="CSD_2"/>
    <property type="match status" value="2"/>
</dbReference>
<keyword evidence="1" id="KW-0175">Coiled coil</keyword>
<protein>
    <submittedName>
        <fullName evidence="3">CspLB protein</fullName>
    </submittedName>
</protein>
<reference evidence="3" key="1">
    <citation type="submission" date="2021-02" db="EMBL/GenBank/DDBJ databases">
        <authorList>
            <person name="Dougan E. K."/>
            <person name="Rhodes N."/>
            <person name="Thang M."/>
            <person name="Chan C."/>
        </authorList>
    </citation>
    <scope>NUCLEOTIDE SEQUENCE</scope>
</reference>
<dbReference type="EMBL" id="CAJNDS010002349">
    <property type="protein sequence ID" value="CAE7444490.1"/>
    <property type="molecule type" value="Genomic_DNA"/>
</dbReference>
<dbReference type="Proteomes" id="UP000604046">
    <property type="component" value="Unassembled WGS sequence"/>
</dbReference>
<feature type="domain" description="CSD" evidence="2">
    <location>
        <begin position="1"/>
        <end position="61"/>
    </location>
</feature>
<proteinExistence type="predicted"/>
<evidence type="ECO:0000256" key="1">
    <source>
        <dbReference type="SAM" id="Coils"/>
    </source>
</evidence>
<organism evidence="3 4">
    <name type="scientific">Symbiodinium natans</name>
    <dbReference type="NCBI Taxonomy" id="878477"/>
    <lineage>
        <taxon>Eukaryota</taxon>
        <taxon>Sar</taxon>
        <taxon>Alveolata</taxon>
        <taxon>Dinophyceae</taxon>
        <taxon>Suessiales</taxon>
        <taxon>Symbiodiniaceae</taxon>
        <taxon>Symbiodinium</taxon>
    </lineage>
</organism>
<dbReference type="InterPro" id="IPR012340">
    <property type="entry name" value="NA-bd_OB-fold"/>
</dbReference>
<accession>A0A812RMF1</accession>
<dbReference type="Gene3D" id="2.40.50.140">
    <property type="entry name" value="Nucleic acid-binding proteins"/>
    <property type="match status" value="6"/>
</dbReference>
<feature type="domain" description="CSD" evidence="2">
    <location>
        <begin position="814"/>
        <end position="877"/>
    </location>
</feature>
<dbReference type="SUPFAM" id="SSF50249">
    <property type="entry name" value="Nucleic acid-binding proteins"/>
    <property type="match status" value="6"/>
</dbReference>
<dbReference type="SMART" id="SM00357">
    <property type="entry name" value="CSP"/>
    <property type="match status" value="6"/>
</dbReference>
<evidence type="ECO:0000259" key="2">
    <source>
        <dbReference type="PROSITE" id="PS51857"/>
    </source>
</evidence>
<dbReference type="Pfam" id="PF00313">
    <property type="entry name" value="CSD"/>
    <property type="match status" value="1"/>
</dbReference>
<evidence type="ECO:0000313" key="3">
    <source>
        <dbReference type="EMBL" id="CAE7444490.1"/>
    </source>
</evidence>
<feature type="coiled-coil region" evidence="1">
    <location>
        <begin position="295"/>
        <end position="322"/>
    </location>
</feature>
<dbReference type="PANTHER" id="PTHR11544">
    <property type="entry name" value="COLD SHOCK DOMAIN CONTAINING PROTEINS"/>
    <property type="match status" value="1"/>
</dbReference>
<dbReference type="InterPro" id="IPR011129">
    <property type="entry name" value="CSD"/>
</dbReference>
<gene>
    <name evidence="3" type="primary">cspLB</name>
    <name evidence="3" type="ORF">SNAT2548_LOCUS24188</name>
</gene>
<name>A0A812RMF1_9DINO</name>
<dbReference type="InterPro" id="IPR002059">
    <property type="entry name" value="CSP_DNA-bd"/>
</dbReference>
<sequence length="949" mass="103828">MQTGTVKSFNPHKGWGFVECNGKDSFLHQKDLKGQCPSVGDSVTFKVESSEKGTYATEVTVQVPTEEAFYFGDIKRFNPVKGYGFISCEAFPEQDVFLLKSELPQGFGPEGGHCKFKVTKEEKGPAAKQVQLLGAAGNQAQQMRSWMGWGPGPGKGWGKGYGYMPFMDWGKGWGKGGSASTGFHKCSCAVLFKASRNGVLEEILQNLFCSPACTCELDPHCFGRPCGDGHKTSPALHADVRAAAEKLGCELDVGRLSMSQLRALVRERLTNAWASGDLQKAVQEALEQSEPKFSEATAEQSIQLLQDEIKFMAEESKLLHEQVDRLSSEMQQLLLTNQQPLGCTHHADPCLFMVGTTRLLGLVAFKCSDDYCSRLKLMESSLTADTLLKHPCREQNCKAPRSDPERGICGQAKLSAAEWPELRFAHSSFEKGSPNFVVNSTEEARCDQTARITKIVQHMSLGLRALHLPRFLVTRHPSERAFISERMATNRKDPPYCRDDYDKPGSNLYCYGSRAVVWLVLLLKNLAPNGAHGQLPKARADHLIIATLGPIGSFGESRRLITGTRWEPSSAFAETDLRQQPLAPPFCKCHLCRSAAAAGNAVEVQIRTVKSYNPHKGDLLASWGFVECNGQDSFLHKKELKGQCPSAGDPVTFKVENSDKGTVATEVTVQVSTDEASYFGEIKRFNAVKGYGFIACEAFPEQDVFLLKSELPQGFGPEGGHCKFKVAKEEKGPAAKQVQLLGAAGSYAYAMPFMDWGKGWGFIECNGQDTFVNKKDLKGCCPSKGHQVQFEVTQSEKGSQATNVSILAPPEELSYFGQIKSFNPHKGYGFITCEAFLGKDIFVLKSELPGGYGPIGGQCKFKVAEEGKGPSAKDVMLLGAAGQQAQQMKSMTYVGSYGGKGWDKGSWGKGSGWDFWEMDGKGSFGGYDPWMGMGMVAPPWKGYGKGYGW</sequence>